<dbReference type="SMART" id="SM00822">
    <property type="entry name" value="PKS_KR"/>
    <property type="match status" value="1"/>
</dbReference>
<evidence type="ECO:0000313" key="5">
    <source>
        <dbReference type="EMBL" id="ARN22170.1"/>
    </source>
</evidence>
<dbReference type="InterPro" id="IPR057326">
    <property type="entry name" value="KR_dom"/>
</dbReference>
<dbReference type="GO" id="GO:0016491">
    <property type="term" value="F:oxidoreductase activity"/>
    <property type="evidence" value="ECO:0007669"/>
    <property type="project" value="UniProtKB-KW"/>
</dbReference>
<dbReference type="RefSeq" id="WP_085752468.1">
    <property type="nucleotide sequence ID" value="NZ_BSPR01000006.1"/>
</dbReference>
<reference evidence="5 6" key="1">
    <citation type="submission" date="2016-04" db="EMBL/GenBank/DDBJ databases">
        <title>Complete genome sequence of natural rubber-degrading, novel Gram-negative bacterium, Rhizobacter gummiphilus strain NS21.</title>
        <authorList>
            <person name="Tabata M."/>
            <person name="Kasai D."/>
            <person name="Fukuda M."/>
        </authorList>
    </citation>
    <scope>NUCLEOTIDE SEQUENCE [LARGE SCALE GENOMIC DNA]</scope>
    <source>
        <strain evidence="5 6">NS21</strain>
    </source>
</reference>
<dbReference type="GO" id="GO:0016020">
    <property type="term" value="C:membrane"/>
    <property type="evidence" value="ECO:0007669"/>
    <property type="project" value="TreeGrafter"/>
</dbReference>
<dbReference type="PANTHER" id="PTHR44196:SF1">
    <property type="entry name" value="DEHYDROGENASE_REDUCTASE SDR FAMILY MEMBER 7B"/>
    <property type="match status" value="1"/>
</dbReference>
<dbReference type="InterPro" id="IPR036291">
    <property type="entry name" value="NAD(P)-bd_dom_sf"/>
</dbReference>
<dbReference type="STRING" id="946333.A4W93_20955"/>
<keyword evidence="6" id="KW-1185">Reference proteome</keyword>
<evidence type="ECO:0000256" key="2">
    <source>
        <dbReference type="ARBA" id="ARBA00023002"/>
    </source>
</evidence>
<dbReference type="PANTHER" id="PTHR44196">
    <property type="entry name" value="DEHYDROGENASE/REDUCTASE SDR FAMILY MEMBER 7B"/>
    <property type="match status" value="1"/>
</dbReference>
<name>A0A1W6LD37_9BURK</name>
<protein>
    <submittedName>
        <fullName evidence="5">Short-chain dehydrogenase</fullName>
    </submittedName>
</protein>
<accession>A0A1W6LD37</accession>
<dbReference type="InterPro" id="IPR002347">
    <property type="entry name" value="SDR_fam"/>
</dbReference>
<dbReference type="Pfam" id="PF00106">
    <property type="entry name" value="adh_short"/>
    <property type="match status" value="1"/>
</dbReference>
<keyword evidence="2" id="KW-0560">Oxidoreductase</keyword>
<dbReference type="OrthoDB" id="9810734at2"/>
<feature type="domain" description="Ketoreductase" evidence="4">
    <location>
        <begin position="6"/>
        <end position="180"/>
    </location>
</feature>
<gene>
    <name evidence="5" type="ORF">A4W93_20955</name>
</gene>
<proteinExistence type="inferred from homology"/>
<organism evidence="5 6">
    <name type="scientific">Piscinibacter gummiphilus</name>
    <dbReference type="NCBI Taxonomy" id="946333"/>
    <lineage>
        <taxon>Bacteria</taxon>
        <taxon>Pseudomonadati</taxon>
        <taxon>Pseudomonadota</taxon>
        <taxon>Betaproteobacteria</taxon>
        <taxon>Burkholderiales</taxon>
        <taxon>Sphaerotilaceae</taxon>
        <taxon>Piscinibacter</taxon>
    </lineage>
</organism>
<dbReference type="PRINTS" id="PR00081">
    <property type="entry name" value="GDHRDH"/>
</dbReference>
<dbReference type="PRINTS" id="PR00080">
    <property type="entry name" value="SDRFAMILY"/>
</dbReference>
<dbReference type="PROSITE" id="PS00061">
    <property type="entry name" value="ADH_SHORT"/>
    <property type="match status" value="1"/>
</dbReference>
<evidence type="ECO:0000259" key="4">
    <source>
        <dbReference type="SMART" id="SM00822"/>
    </source>
</evidence>
<dbReference type="InterPro" id="IPR020904">
    <property type="entry name" value="Sc_DH/Rdtase_CS"/>
</dbReference>
<evidence type="ECO:0000256" key="3">
    <source>
        <dbReference type="RuleBase" id="RU000363"/>
    </source>
</evidence>
<dbReference type="Proteomes" id="UP000193427">
    <property type="component" value="Chromosome"/>
</dbReference>
<dbReference type="EMBL" id="CP015118">
    <property type="protein sequence ID" value="ARN22170.1"/>
    <property type="molecule type" value="Genomic_DNA"/>
</dbReference>
<dbReference type="AlphaFoldDB" id="A0A1W6LD37"/>
<dbReference type="KEGG" id="rgu:A4W93_20955"/>
<sequence length="261" mass="28096">MKLTGNTFLITGGGSGIGRALAEALHQRGNQVIIAGRATDPLADVAAANPGMDSVVLDVCDTAAIARVVPQLIATYPKLDAVIHSAGIQREDDVGNTVDDDLLTATFATNLMAPIRLNSALIEHFRQLPSATIVNISSMLGFVPLANVALYCAAKAALHSYTLSQRYQLRDTSVKVLEIMPPYVQTALMDMNLHDPRAMPLEQFIAETLEALATDEVEVLVPRARERRDALRPGEVAATQKFNDFFMAGTYVQYGEAAETA</sequence>
<dbReference type="Gene3D" id="3.40.50.720">
    <property type="entry name" value="NAD(P)-binding Rossmann-like Domain"/>
    <property type="match status" value="1"/>
</dbReference>
<comment type="similarity">
    <text evidence="1 3">Belongs to the short-chain dehydrogenases/reductases (SDR) family.</text>
</comment>
<evidence type="ECO:0000256" key="1">
    <source>
        <dbReference type="ARBA" id="ARBA00006484"/>
    </source>
</evidence>
<evidence type="ECO:0000313" key="6">
    <source>
        <dbReference type="Proteomes" id="UP000193427"/>
    </source>
</evidence>
<dbReference type="SUPFAM" id="SSF51735">
    <property type="entry name" value="NAD(P)-binding Rossmann-fold domains"/>
    <property type="match status" value="1"/>
</dbReference>